<name>A0A368XN78_9BURK</name>
<dbReference type="Pfam" id="PF00378">
    <property type="entry name" value="ECH_1"/>
    <property type="match status" value="1"/>
</dbReference>
<comment type="caution">
    <text evidence="3">The sequence shown here is derived from an EMBL/GenBank/DDBJ whole genome shotgun (WGS) entry which is preliminary data.</text>
</comment>
<dbReference type="PANTHER" id="PTHR11941:SF54">
    <property type="entry name" value="ENOYL-COA HYDRATASE, MITOCHONDRIAL"/>
    <property type="match status" value="1"/>
</dbReference>
<dbReference type="Gene3D" id="3.90.226.10">
    <property type="entry name" value="2-enoyl-CoA Hydratase, Chain A, domain 1"/>
    <property type="match status" value="1"/>
</dbReference>
<dbReference type="CDD" id="cd06558">
    <property type="entry name" value="crotonase-like"/>
    <property type="match status" value="1"/>
</dbReference>
<protein>
    <submittedName>
        <fullName evidence="3">Short chain enoyl-CoA hydratase /enoyl-CoA hydratase</fullName>
    </submittedName>
</protein>
<dbReference type="InterPro" id="IPR014748">
    <property type="entry name" value="Enoyl-CoA_hydra_C"/>
</dbReference>
<dbReference type="GO" id="GO:0016829">
    <property type="term" value="F:lyase activity"/>
    <property type="evidence" value="ECO:0007669"/>
    <property type="project" value="UniProtKB-KW"/>
</dbReference>
<dbReference type="Gene3D" id="1.10.12.10">
    <property type="entry name" value="Lyase 2-enoyl-coa Hydratase, Chain A, domain 2"/>
    <property type="match status" value="1"/>
</dbReference>
<sequence>MKPFLRERREGRVAVLTMDRPETQNAVSDPDAIEALLAACTRIAADREVRAVVLTGSGGAFCSGGNVKALRDQVGSGLGLPVLSRDAYRDGIQRMVLAWYALEVPTIAAVNGHAIGAGMDLACLCDIRIASEQARFACSFVRLGLIPGDGGAWLLPRLVGRSRAAELAFTGRAIDAQQARADGLVSQVVAPEQLMPAALALAQEIAAQPGHALRLGKRLLREGEHVRLDTLLELSAAFQALAHHTPEHEERLAAFGSGRTKAVPRP</sequence>
<keyword evidence="2" id="KW-0456">Lyase</keyword>
<accession>A0A368XN78</accession>
<dbReference type="AlphaFoldDB" id="A0A368XN78"/>
<evidence type="ECO:0000313" key="4">
    <source>
        <dbReference type="Proteomes" id="UP000252884"/>
    </source>
</evidence>
<dbReference type="OrthoDB" id="8524220at2"/>
<proteinExistence type="inferred from homology"/>
<dbReference type="InterPro" id="IPR001753">
    <property type="entry name" value="Enoyl-CoA_hydra/iso"/>
</dbReference>
<dbReference type="EMBL" id="QPJK01000006">
    <property type="protein sequence ID" value="RCW69462.1"/>
    <property type="molecule type" value="Genomic_DNA"/>
</dbReference>
<dbReference type="NCBIfam" id="NF006699">
    <property type="entry name" value="PRK09245.1"/>
    <property type="match status" value="1"/>
</dbReference>
<comment type="similarity">
    <text evidence="1">Belongs to the enoyl-CoA hydratase/isomerase family.</text>
</comment>
<dbReference type="InterPro" id="IPR029045">
    <property type="entry name" value="ClpP/crotonase-like_dom_sf"/>
</dbReference>
<reference evidence="3 4" key="1">
    <citation type="submission" date="2018-07" db="EMBL/GenBank/DDBJ databases">
        <title>Genomic Encyclopedia of Type Strains, Phase IV (KMG-IV): sequencing the most valuable type-strain genomes for metagenomic binning, comparative biology and taxonomic classification.</title>
        <authorList>
            <person name="Goeker M."/>
        </authorList>
    </citation>
    <scope>NUCLEOTIDE SEQUENCE [LARGE SCALE GENOMIC DNA]</scope>
    <source>
        <strain evidence="3 4">DSM 21634</strain>
    </source>
</reference>
<evidence type="ECO:0000256" key="1">
    <source>
        <dbReference type="ARBA" id="ARBA00005254"/>
    </source>
</evidence>
<dbReference type="GO" id="GO:0006635">
    <property type="term" value="P:fatty acid beta-oxidation"/>
    <property type="evidence" value="ECO:0007669"/>
    <property type="project" value="TreeGrafter"/>
</dbReference>
<dbReference type="RefSeq" id="WP_114469864.1">
    <property type="nucleotide sequence ID" value="NZ_QPJK01000006.1"/>
</dbReference>
<dbReference type="PANTHER" id="PTHR11941">
    <property type="entry name" value="ENOYL-COA HYDRATASE-RELATED"/>
    <property type="match status" value="1"/>
</dbReference>
<dbReference type="SUPFAM" id="SSF52096">
    <property type="entry name" value="ClpP/crotonase"/>
    <property type="match status" value="1"/>
</dbReference>
<dbReference type="Proteomes" id="UP000252884">
    <property type="component" value="Unassembled WGS sequence"/>
</dbReference>
<keyword evidence="4" id="KW-1185">Reference proteome</keyword>
<evidence type="ECO:0000256" key="2">
    <source>
        <dbReference type="ARBA" id="ARBA00023239"/>
    </source>
</evidence>
<organism evidence="3 4">
    <name type="scientific">Pseudorhodoferax soli</name>
    <dbReference type="NCBI Taxonomy" id="545864"/>
    <lineage>
        <taxon>Bacteria</taxon>
        <taxon>Pseudomonadati</taxon>
        <taxon>Pseudomonadota</taxon>
        <taxon>Betaproteobacteria</taxon>
        <taxon>Burkholderiales</taxon>
        <taxon>Comamonadaceae</taxon>
    </lineage>
</organism>
<evidence type="ECO:0000313" key="3">
    <source>
        <dbReference type="EMBL" id="RCW69462.1"/>
    </source>
</evidence>
<gene>
    <name evidence="3" type="ORF">DES41_106336</name>
</gene>